<dbReference type="InterPro" id="IPR011009">
    <property type="entry name" value="Kinase-like_dom_sf"/>
</dbReference>
<keyword evidence="1" id="KW-0732">Signal</keyword>
<dbReference type="Pfam" id="PF01636">
    <property type="entry name" value="APH"/>
    <property type="match status" value="1"/>
</dbReference>
<dbReference type="InterPro" id="IPR051678">
    <property type="entry name" value="AGP_Transferase"/>
</dbReference>
<keyword evidence="4" id="KW-1185">Reference proteome</keyword>
<organism evidence="3 4">
    <name type="scientific">Rhodocollybia butyracea</name>
    <dbReference type="NCBI Taxonomy" id="206335"/>
    <lineage>
        <taxon>Eukaryota</taxon>
        <taxon>Fungi</taxon>
        <taxon>Dikarya</taxon>
        <taxon>Basidiomycota</taxon>
        <taxon>Agaricomycotina</taxon>
        <taxon>Agaricomycetes</taxon>
        <taxon>Agaricomycetidae</taxon>
        <taxon>Agaricales</taxon>
        <taxon>Marasmiineae</taxon>
        <taxon>Omphalotaceae</taxon>
        <taxon>Rhodocollybia</taxon>
    </lineage>
</organism>
<feature type="signal peptide" evidence="1">
    <location>
        <begin position="1"/>
        <end position="25"/>
    </location>
</feature>
<dbReference type="OrthoDB" id="2906425at2759"/>
<gene>
    <name evidence="3" type="ORF">BDP27DRAFT_1321923</name>
</gene>
<dbReference type="PANTHER" id="PTHR21310">
    <property type="entry name" value="AMINOGLYCOSIDE PHOSPHOTRANSFERASE-RELATED-RELATED"/>
    <property type="match status" value="1"/>
</dbReference>
<evidence type="ECO:0000313" key="3">
    <source>
        <dbReference type="EMBL" id="KAF9071541.1"/>
    </source>
</evidence>
<keyword evidence="3" id="KW-0418">Kinase</keyword>
<feature type="chain" id="PRO_5040404381" evidence="1">
    <location>
        <begin position="26"/>
        <end position="283"/>
    </location>
</feature>
<protein>
    <submittedName>
        <fullName evidence="3">Kinase-like protein</fullName>
    </submittedName>
</protein>
<dbReference type="GO" id="GO:0016301">
    <property type="term" value="F:kinase activity"/>
    <property type="evidence" value="ECO:0007669"/>
    <property type="project" value="UniProtKB-KW"/>
</dbReference>
<evidence type="ECO:0000259" key="2">
    <source>
        <dbReference type="Pfam" id="PF01636"/>
    </source>
</evidence>
<dbReference type="Gene3D" id="3.90.1200.10">
    <property type="match status" value="1"/>
</dbReference>
<evidence type="ECO:0000313" key="4">
    <source>
        <dbReference type="Proteomes" id="UP000772434"/>
    </source>
</evidence>
<proteinExistence type="predicted"/>
<reference evidence="3" key="1">
    <citation type="submission" date="2020-11" db="EMBL/GenBank/DDBJ databases">
        <authorList>
            <consortium name="DOE Joint Genome Institute"/>
            <person name="Ahrendt S."/>
            <person name="Riley R."/>
            <person name="Andreopoulos W."/>
            <person name="Labutti K."/>
            <person name="Pangilinan J."/>
            <person name="Ruiz-Duenas F.J."/>
            <person name="Barrasa J.M."/>
            <person name="Sanchez-Garcia M."/>
            <person name="Camarero S."/>
            <person name="Miyauchi S."/>
            <person name="Serrano A."/>
            <person name="Linde D."/>
            <person name="Babiker R."/>
            <person name="Drula E."/>
            <person name="Ayuso-Fernandez I."/>
            <person name="Pacheco R."/>
            <person name="Padilla G."/>
            <person name="Ferreira P."/>
            <person name="Barriuso J."/>
            <person name="Kellner H."/>
            <person name="Castanera R."/>
            <person name="Alfaro M."/>
            <person name="Ramirez L."/>
            <person name="Pisabarro A.G."/>
            <person name="Kuo A."/>
            <person name="Tritt A."/>
            <person name="Lipzen A."/>
            <person name="He G."/>
            <person name="Yan M."/>
            <person name="Ng V."/>
            <person name="Cullen D."/>
            <person name="Martin F."/>
            <person name="Rosso M.-N."/>
            <person name="Henrissat B."/>
            <person name="Hibbett D."/>
            <person name="Martinez A.T."/>
            <person name="Grigoriev I.V."/>
        </authorList>
    </citation>
    <scope>NUCLEOTIDE SEQUENCE</scope>
    <source>
        <strain evidence="3">AH 40177</strain>
    </source>
</reference>
<name>A0A9P5PSL5_9AGAR</name>
<dbReference type="InterPro" id="IPR002575">
    <property type="entry name" value="Aminoglycoside_PTrfase"/>
</dbReference>
<feature type="domain" description="Aminoglycoside phosphotransferase" evidence="2">
    <location>
        <begin position="44"/>
        <end position="235"/>
    </location>
</feature>
<dbReference type="Proteomes" id="UP000772434">
    <property type="component" value="Unassembled WGS sequence"/>
</dbReference>
<sequence>MFLVLFRRLRLAFYMLISSSQPAKPDVRFFQFWIPLVMKCTRRTFSTEAHALLFLRSTGLKLPIPRVIDTFVLDGYTYTVMSRMKGVPLLDVHRDNWNNPEHQIPISYDAISTAVRDVVEQLWTLEQPLKDKGKVMLSASGHGLPDPTQFFDSHMDPRPSVLDLYYYLTPHLDTTSRPKWTASHLLQAHPEPMQAVLRDEVAWVHSDLKMHNIMIDPETGEFVGILDWEDSGWRPKHWQLFPLRHYGPATLGPFANCFRGMRFPDQTEEAYEMMFKLLYHLPC</sequence>
<comment type="caution">
    <text evidence="3">The sequence shown here is derived from an EMBL/GenBank/DDBJ whole genome shotgun (WGS) entry which is preliminary data.</text>
</comment>
<evidence type="ECO:0000256" key="1">
    <source>
        <dbReference type="SAM" id="SignalP"/>
    </source>
</evidence>
<dbReference type="SUPFAM" id="SSF56112">
    <property type="entry name" value="Protein kinase-like (PK-like)"/>
    <property type="match status" value="1"/>
</dbReference>
<accession>A0A9P5PSL5</accession>
<keyword evidence="3" id="KW-0808">Transferase</keyword>
<dbReference type="AlphaFoldDB" id="A0A9P5PSL5"/>
<dbReference type="PANTHER" id="PTHR21310:SF15">
    <property type="entry name" value="AMINOGLYCOSIDE PHOSPHOTRANSFERASE DOMAIN-CONTAINING PROTEIN"/>
    <property type="match status" value="1"/>
</dbReference>
<dbReference type="EMBL" id="JADNRY010000031">
    <property type="protein sequence ID" value="KAF9071541.1"/>
    <property type="molecule type" value="Genomic_DNA"/>
</dbReference>